<comment type="caution">
    <text evidence="1">The sequence shown here is derived from an EMBL/GenBank/DDBJ whole genome shotgun (WGS) entry which is preliminary data.</text>
</comment>
<evidence type="ECO:0000313" key="1">
    <source>
        <dbReference type="EMBL" id="KAI3827154.1"/>
    </source>
</evidence>
<dbReference type="Proteomes" id="UP001056120">
    <property type="component" value="Linkage Group LG01"/>
</dbReference>
<sequence length="121" mass="13719">MASTIQKVEDNTVELSSDPDDSFGGVSDNKSEATNQEKQLIVEVYDSVPFSLNVGTQEREDDSSLSKPPGFGGQRFDDLETTCNQSSEERLVILIVIRRLKNLSFGKMGKFKFRWRSMTWF</sequence>
<evidence type="ECO:0000313" key="2">
    <source>
        <dbReference type="Proteomes" id="UP001056120"/>
    </source>
</evidence>
<dbReference type="EMBL" id="CM042018">
    <property type="protein sequence ID" value="KAI3827154.1"/>
    <property type="molecule type" value="Genomic_DNA"/>
</dbReference>
<gene>
    <name evidence="1" type="ORF">L1987_01224</name>
</gene>
<name>A0ACB9K4G3_9ASTR</name>
<keyword evidence="2" id="KW-1185">Reference proteome</keyword>
<protein>
    <submittedName>
        <fullName evidence="1">Uncharacterized protein</fullName>
    </submittedName>
</protein>
<reference evidence="2" key="1">
    <citation type="journal article" date="2022" name="Mol. Ecol. Resour.">
        <title>The genomes of chicory, endive, great burdock and yacon provide insights into Asteraceae palaeo-polyploidization history and plant inulin production.</title>
        <authorList>
            <person name="Fan W."/>
            <person name="Wang S."/>
            <person name="Wang H."/>
            <person name="Wang A."/>
            <person name="Jiang F."/>
            <person name="Liu H."/>
            <person name="Zhao H."/>
            <person name="Xu D."/>
            <person name="Zhang Y."/>
        </authorList>
    </citation>
    <scope>NUCLEOTIDE SEQUENCE [LARGE SCALE GENOMIC DNA]</scope>
    <source>
        <strain evidence="2">cv. Yunnan</strain>
    </source>
</reference>
<reference evidence="1 2" key="2">
    <citation type="journal article" date="2022" name="Mol. Ecol. Resour.">
        <title>The genomes of chicory, endive, great burdock and yacon provide insights into Asteraceae paleo-polyploidization history and plant inulin production.</title>
        <authorList>
            <person name="Fan W."/>
            <person name="Wang S."/>
            <person name="Wang H."/>
            <person name="Wang A."/>
            <person name="Jiang F."/>
            <person name="Liu H."/>
            <person name="Zhao H."/>
            <person name="Xu D."/>
            <person name="Zhang Y."/>
        </authorList>
    </citation>
    <scope>NUCLEOTIDE SEQUENCE [LARGE SCALE GENOMIC DNA]</scope>
    <source>
        <strain evidence="2">cv. Yunnan</strain>
        <tissue evidence="1">Leaves</tissue>
    </source>
</reference>
<proteinExistence type="predicted"/>
<organism evidence="1 2">
    <name type="scientific">Smallanthus sonchifolius</name>
    <dbReference type="NCBI Taxonomy" id="185202"/>
    <lineage>
        <taxon>Eukaryota</taxon>
        <taxon>Viridiplantae</taxon>
        <taxon>Streptophyta</taxon>
        <taxon>Embryophyta</taxon>
        <taxon>Tracheophyta</taxon>
        <taxon>Spermatophyta</taxon>
        <taxon>Magnoliopsida</taxon>
        <taxon>eudicotyledons</taxon>
        <taxon>Gunneridae</taxon>
        <taxon>Pentapetalae</taxon>
        <taxon>asterids</taxon>
        <taxon>campanulids</taxon>
        <taxon>Asterales</taxon>
        <taxon>Asteraceae</taxon>
        <taxon>Asteroideae</taxon>
        <taxon>Heliantheae alliance</taxon>
        <taxon>Millerieae</taxon>
        <taxon>Smallanthus</taxon>
    </lineage>
</organism>
<accession>A0ACB9K4G3</accession>